<dbReference type="PANTHER" id="PTHR41775">
    <property type="entry name" value="SECRETED PROTEIN-RELATED"/>
    <property type="match status" value="1"/>
</dbReference>
<dbReference type="AlphaFoldDB" id="A0A0D0J1P5"/>
<name>A0A0D0J1P5_9BACT</name>
<dbReference type="SUPFAM" id="SSF55486">
    <property type="entry name" value="Metalloproteases ('zincins'), catalytic domain"/>
    <property type="match status" value="1"/>
</dbReference>
<sequence>MKKIYTLCALAFAALTAFASPARPGQWKTVRLADGTEVRVELKGDEWGSYWQAADGKTYVEDGETGIFKPVDVARMLKATEPMRLQRAQDRAVRLKKLYNQNQLQASTSHKKAITGGKKKGLIILVNYPDGKSAQFQPEHTRELLQEVANGKNYTNKELGFTGSVADYFRSQSLGKLDIEFDVVGPYMLAHKRWYYGTNQGYSHDTKPGEMIAEAVLAADADVNYADYDWDGDGEVDQVFVLYAGLGEHDGGSATTIWPHESKLSASDYKKAINLDGVKIDTYACSSELQRGSTICGIGTICHEFSHCLGFPDTYDPTKTRFGMGTWDLMDVGSYIDNGFTPSCYTGLERMIAGWQNAKVLANDTIVNNMGPISEGGEFFIVYNEGYKNEFYILENHQNVGWDAKRKGTGLLVNYVDYDERVWTGMAPNANGDYARYTIICADGYNYDQYPDDNCFPYGSVNSLTDNSEPAATLNHANVNGKKLMGKPITDIHRNADGTMGFTFKREVELSNTPNPWDNLVVDGIAEVNAATQAKADNRIYTLDGRFLGTDMKALKSGMYIVNGKKILK</sequence>
<feature type="chain" id="PRO_5002230277" description="Peptidase M6-like domain-containing protein" evidence="1">
    <location>
        <begin position="20"/>
        <end position="569"/>
    </location>
</feature>
<dbReference type="PANTHER" id="PTHR41775:SF1">
    <property type="entry name" value="PEPTIDASE M6-LIKE DOMAIN-CONTAINING PROTEIN"/>
    <property type="match status" value="1"/>
</dbReference>
<dbReference type="STRING" id="1602171.ST44_02860"/>
<evidence type="ECO:0000313" key="3">
    <source>
        <dbReference type="EMBL" id="KIP64160.1"/>
    </source>
</evidence>
<dbReference type="Proteomes" id="UP000032046">
    <property type="component" value="Unassembled WGS sequence"/>
</dbReference>
<dbReference type="NCBIfam" id="TIGR03296">
    <property type="entry name" value="M6dom_TIGR03296"/>
    <property type="match status" value="1"/>
</dbReference>
<feature type="domain" description="Peptidase M6-like" evidence="2">
    <location>
        <begin position="122"/>
        <end position="338"/>
    </location>
</feature>
<accession>A0A0D0J1P5</accession>
<dbReference type="GO" id="GO:0006508">
    <property type="term" value="P:proteolysis"/>
    <property type="evidence" value="ECO:0007669"/>
    <property type="project" value="InterPro"/>
</dbReference>
<keyword evidence="4" id="KW-1185">Reference proteome</keyword>
<protein>
    <recommendedName>
        <fullName evidence="2">Peptidase M6-like domain-containing protein</fullName>
    </recommendedName>
</protein>
<gene>
    <name evidence="3" type="ORF">ST44_02860</name>
</gene>
<evidence type="ECO:0000256" key="1">
    <source>
        <dbReference type="SAM" id="SignalP"/>
    </source>
</evidence>
<dbReference type="InterPro" id="IPR008757">
    <property type="entry name" value="Peptidase_M6-like_domain"/>
</dbReference>
<dbReference type="Pfam" id="PF05547">
    <property type="entry name" value="Peptidase_M6"/>
    <property type="match status" value="1"/>
</dbReference>
<reference evidence="3 4" key="1">
    <citation type="submission" date="2015-01" db="EMBL/GenBank/DDBJ databases">
        <title>Comparative genomics of non-oral Prevotella species.</title>
        <authorList>
            <person name="Accetto T."/>
            <person name="Nograsek B."/>
            <person name="Avgustin G."/>
        </authorList>
    </citation>
    <scope>NUCLEOTIDE SEQUENCE [LARGE SCALE GENOMIC DNA]</scope>
    <source>
        <strain evidence="3 4">P5-119</strain>
    </source>
</reference>
<proteinExistence type="predicted"/>
<dbReference type="GO" id="GO:0008233">
    <property type="term" value="F:peptidase activity"/>
    <property type="evidence" value="ECO:0007669"/>
    <property type="project" value="InterPro"/>
</dbReference>
<dbReference type="RefSeq" id="WP_042517931.1">
    <property type="nucleotide sequence ID" value="NZ_JXQK01000031.1"/>
</dbReference>
<evidence type="ECO:0000313" key="4">
    <source>
        <dbReference type="Proteomes" id="UP000032046"/>
    </source>
</evidence>
<evidence type="ECO:0000259" key="2">
    <source>
        <dbReference type="Pfam" id="PF05547"/>
    </source>
</evidence>
<feature type="signal peptide" evidence="1">
    <location>
        <begin position="1"/>
        <end position="19"/>
    </location>
</feature>
<organism evidence="3 4">
    <name type="scientific">Prevotella pectinovora</name>
    <dbReference type="NCBI Taxonomy" id="1602169"/>
    <lineage>
        <taxon>Bacteria</taxon>
        <taxon>Pseudomonadati</taxon>
        <taxon>Bacteroidota</taxon>
        <taxon>Bacteroidia</taxon>
        <taxon>Bacteroidales</taxon>
        <taxon>Prevotellaceae</taxon>
        <taxon>Prevotella</taxon>
    </lineage>
</organism>
<keyword evidence="1" id="KW-0732">Signal</keyword>
<comment type="caution">
    <text evidence="3">The sequence shown here is derived from an EMBL/GenBank/DDBJ whole genome shotgun (WGS) entry which is preliminary data.</text>
</comment>
<dbReference type="EMBL" id="JXQK01000031">
    <property type="protein sequence ID" value="KIP64160.1"/>
    <property type="molecule type" value="Genomic_DNA"/>
</dbReference>